<evidence type="ECO:0000256" key="3">
    <source>
        <dbReference type="SAM" id="Coils"/>
    </source>
</evidence>
<protein>
    <recommendedName>
        <fullName evidence="6">Restriction endonuclease subunit S</fullName>
    </recommendedName>
</protein>
<evidence type="ECO:0000313" key="5">
    <source>
        <dbReference type="Proteomes" id="UP001620262"/>
    </source>
</evidence>
<name>A0ABW8KZL5_9GAMM</name>
<dbReference type="Proteomes" id="UP001620262">
    <property type="component" value="Unassembled WGS sequence"/>
</dbReference>
<proteinExistence type="predicted"/>
<dbReference type="CDD" id="cd16961">
    <property type="entry name" value="RMtype1_S_TRD-CR_like"/>
    <property type="match status" value="1"/>
</dbReference>
<accession>A0ABW8KZL5</accession>
<reference evidence="4 5" key="1">
    <citation type="submission" date="2024-11" db="EMBL/GenBank/DDBJ databases">
        <title>The Natural Products Discovery Center: Release of the First 8490 Sequenced Strains for Exploring Actinobacteria Biosynthetic Diversity.</title>
        <authorList>
            <person name="Kalkreuter E."/>
            <person name="Kautsar S.A."/>
            <person name="Yang D."/>
            <person name="Bader C.D."/>
            <person name="Teijaro C.N."/>
            <person name="Fluegel L."/>
            <person name="Davis C.M."/>
            <person name="Simpson J.R."/>
            <person name="Lauterbach L."/>
            <person name="Steele A.D."/>
            <person name="Gui C."/>
            <person name="Meng S."/>
            <person name="Li G."/>
            <person name="Viehrig K."/>
            <person name="Ye F."/>
            <person name="Su P."/>
            <person name="Kiefer A.F."/>
            <person name="Nichols A."/>
            <person name="Cepeda A.J."/>
            <person name="Yan W."/>
            <person name="Fan B."/>
            <person name="Jiang Y."/>
            <person name="Adhikari A."/>
            <person name="Zheng C.-J."/>
            <person name="Schuster L."/>
            <person name="Cowan T.M."/>
            <person name="Smanski M.J."/>
            <person name="Chevrette M.G."/>
            <person name="De Carvalho L.P.S."/>
            <person name="Shen B."/>
        </authorList>
    </citation>
    <scope>NUCLEOTIDE SEQUENCE [LARGE SCALE GENOMIC DNA]</scope>
    <source>
        <strain evidence="4 5">NPDC078403</strain>
    </source>
</reference>
<feature type="coiled-coil region" evidence="3">
    <location>
        <begin position="186"/>
        <end position="213"/>
    </location>
</feature>
<dbReference type="RefSeq" id="WP_404675880.1">
    <property type="nucleotide sequence ID" value="NZ_JBJDOT010000022.1"/>
</dbReference>
<dbReference type="InterPro" id="IPR044946">
    <property type="entry name" value="Restrct_endonuc_typeI_TRD_sf"/>
</dbReference>
<evidence type="ECO:0000256" key="1">
    <source>
        <dbReference type="ARBA" id="ARBA00022747"/>
    </source>
</evidence>
<dbReference type="PANTHER" id="PTHR30408">
    <property type="entry name" value="TYPE-1 RESTRICTION ENZYME ECOKI SPECIFICITY PROTEIN"/>
    <property type="match status" value="1"/>
</dbReference>
<keyword evidence="5" id="KW-1185">Reference proteome</keyword>
<dbReference type="SUPFAM" id="SSF116734">
    <property type="entry name" value="DNA methylase specificity domain"/>
    <property type="match status" value="2"/>
</dbReference>
<dbReference type="EMBL" id="JBJDOT010000022">
    <property type="protein sequence ID" value="MFK3865231.1"/>
    <property type="molecule type" value="Genomic_DNA"/>
</dbReference>
<organism evidence="4 5">
    <name type="scientific">Pseudoalteromonas rhizosphaerae</name>
    <dbReference type="NCBI Taxonomy" id="2518973"/>
    <lineage>
        <taxon>Bacteria</taxon>
        <taxon>Pseudomonadati</taxon>
        <taxon>Pseudomonadota</taxon>
        <taxon>Gammaproteobacteria</taxon>
        <taxon>Alteromonadales</taxon>
        <taxon>Pseudoalteromonadaceae</taxon>
        <taxon>Pseudoalteromonas</taxon>
    </lineage>
</organism>
<comment type="caution">
    <text evidence="4">The sequence shown here is derived from an EMBL/GenBank/DDBJ whole genome shotgun (WGS) entry which is preliminary data.</text>
</comment>
<dbReference type="InterPro" id="IPR052021">
    <property type="entry name" value="Type-I_RS_S_subunit"/>
</dbReference>
<evidence type="ECO:0000313" key="4">
    <source>
        <dbReference type="EMBL" id="MFK3865231.1"/>
    </source>
</evidence>
<evidence type="ECO:0000256" key="2">
    <source>
        <dbReference type="ARBA" id="ARBA00023125"/>
    </source>
</evidence>
<keyword evidence="2" id="KW-0238">DNA-binding</keyword>
<dbReference type="Gene3D" id="3.90.220.20">
    <property type="entry name" value="DNA methylase specificity domains"/>
    <property type="match status" value="2"/>
</dbReference>
<evidence type="ECO:0008006" key="6">
    <source>
        <dbReference type="Google" id="ProtNLM"/>
    </source>
</evidence>
<dbReference type="PANTHER" id="PTHR30408:SF12">
    <property type="entry name" value="TYPE I RESTRICTION ENZYME MJAVIII SPECIFICITY SUBUNIT"/>
    <property type="match status" value="1"/>
</dbReference>
<keyword evidence="1" id="KW-0680">Restriction system</keyword>
<keyword evidence="3" id="KW-0175">Coiled coil</keyword>
<gene>
    <name evidence="4" type="ORF">ACI2JU_15340</name>
</gene>
<sequence length="470" mass="54580">MGVIAKKIKLSSLSLNDRIGLKDYSLLHIDNYVFLKNILMNRDTDNGIKSGRTPSKFNEQYWNGEYEFLTMQDVDKSTYVLRKCSSEHITDYAIENERTLFQASTGDLIFSNAMTVGLSFLVDRNIYINQNVFALKIDDNAYNKVFLKWYFNLVFKPNFDKIHTSKYISKSEVGKIKIPNFEISRLNTIAKKIEAIESEIRKFENALLDHSEIINRVFGEEFDFDWDEFEKIKRERIYNSSILSFANNVDCRMGVRFHNKAGQYVQTFLEKITNKRIKDFISEPIVLGKSVSPNEYDEDGEYFYIAMSNIKTWAFDPEDCKKVSDDYSSNNLNKTVQKGDILLARSGEGTIGKVALIEDEEINGIFADFTQRIRLTGFDPLCAYYYFRSDFFQYLVYTHKKGLGNNTNIFPSQIKEFPMPDWDETKQAEIVKAIKTQLDEQRVINRQIEEKQKAISKIIDEAIAVEQSNA</sequence>